<dbReference type="Proteomes" id="UP000629468">
    <property type="component" value="Unassembled WGS sequence"/>
</dbReference>
<gene>
    <name evidence="2" type="ORF">Agabi119p4_9606</name>
</gene>
<feature type="chain" id="PRO_5034705403" evidence="1">
    <location>
        <begin position="20"/>
        <end position="170"/>
    </location>
</feature>
<sequence>MRFFTTLTAIIALATLSIGAPLTSRDVINDITEARQVVAILRGHLGDSGFNVIALAKDNLAMTAILDRITKDASDVNAFNEADATEIISRTSQLASEVETTTAALIAKNDSVQGIFRNAVAQGLQSIINHAKAAGNAVVKDCPADKKAEANRVYLRIANSLSQAQKAFAS</sequence>
<reference evidence="2 3" key="1">
    <citation type="journal article" name="Sci. Rep.">
        <title>Telomere-to-telomere assembled and centromere annotated genomes of the two main subspecies of the button mushroom Agaricus bisporus reveal especially polymorphic chromosome ends.</title>
        <authorList>
            <person name="Sonnenberg A.S.M."/>
            <person name="Sedaghat-Telgerd N."/>
            <person name="Lavrijssen B."/>
            <person name="Ohm R.A."/>
            <person name="Hendrickx P.M."/>
            <person name="Scholtmeijer K."/>
            <person name="Baars J.J.P."/>
            <person name="van Peer A."/>
        </authorList>
    </citation>
    <scope>NUCLEOTIDE SEQUENCE [LARGE SCALE GENOMIC DNA]</scope>
    <source>
        <strain evidence="2 3">H119_p4</strain>
    </source>
</reference>
<comment type="caution">
    <text evidence="2">The sequence shown here is derived from an EMBL/GenBank/DDBJ whole genome shotgun (WGS) entry which is preliminary data.</text>
</comment>
<evidence type="ECO:0000313" key="3">
    <source>
        <dbReference type="Proteomes" id="UP000629468"/>
    </source>
</evidence>
<dbReference type="AlphaFoldDB" id="A0A8H7C4W7"/>
<proteinExistence type="predicted"/>
<keyword evidence="1" id="KW-0732">Signal</keyword>
<organism evidence="2 3">
    <name type="scientific">Agaricus bisporus var. burnettii</name>
    <dbReference type="NCBI Taxonomy" id="192524"/>
    <lineage>
        <taxon>Eukaryota</taxon>
        <taxon>Fungi</taxon>
        <taxon>Dikarya</taxon>
        <taxon>Basidiomycota</taxon>
        <taxon>Agaricomycotina</taxon>
        <taxon>Agaricomycetes</taxon>
        <taxon>Agaricomycetidae</taxon>
        <taxon>Agaricales</taxon>
        <taxon>Agaricineae</taxon>
        <taxon>Agaricaceae</taxon>
        <taxon>Agaricus</taxon>
    </lineage>
</organism>
<name>A0A8H7C4W7_AGABI</name>
<protein>
    <submittedName>
        <fullName evidence="2">Uncharacterized protein</fullName>
    </submittedName>
</protein>
<evidence type="ECO:0000313" key="2">
    <source>
        <dbReference type="EMBL" id="KAF7761614.1"/>
    </source>
</evidence>
<accession>A0A8H7C4W7</accession>
<evidence type="ECO:0000256" key="1">
    <source>
        <dbReference type="SAM" id="SignalP"/>
    </source>
</evidence>
<dbReference type="EMBL" id="JABXXO010000013">
    <property type="protein sequence ID" value="KAF7761614.1"/>
    <property type="molecule type" value="Genomic_DNA"/>
</dbReference>
<feature type="signal peptide" evidence="1">
    <location>
        <begin position="1"/>
        <end position="19"/>
    </location>
</feature>
<dbReference type="Gene3D" id="1.20.1280.140">
    <property type="match status" value="1"/>
</dbReference>